<dbReference type="HOGENOM" id="CLU_285678_0_0_1"/>
<dbReference type="GO" id="GO:0005737">
    <property type="term" value="C:cytoplasm"/>
    <property type="evidence" value="ECO:0007669"/>
    <property type="project" value="TreeGrafter"/>
</dbReference>
<dbReference type="AlphaFoldDB" id="F0WI57"/>
<evidence type="ECO:0000259" key="2">
    <source>
        <dbReference type="Pfam" id="PF24181"/>
    </source>
</evidence>
<dbReference type="InterPro" id="IPR057566">
    <property type="entry name" value="TPR_TTI1_N"/>
</dbReference>
<gene>
    <name evidence="3" type="primary">AlNc14C107G6264</name>
    <name evidence="3" type="ORF">ALNC14_070780</name>
</gene>
<name>F0WI57_9STRA</name>
<dbReference type="Pfam" id="PF24181">
    <property type="entry name" value="TPR_TTI1_C"/>
    <property type="match status" value="1"/>
</dbReference>
<feature type="domain" description="TTI1 C-terminal TPR" evidence="2">
    <location>
        <begin position="806"/>
        <end position="1110"/>
    </location>
</feature>
<dbReference type="Pfam" id="PF24173">
    <property type="entry name" value="TPR_TTI1_N"/>
    <property type="match status" value="1"/>
</dbReference>
<reference evidence="3" key="1">
    <citation type="journal article" date="2011" name="PLoS Biol.">
        <title>Gene gain and loss during evolution of obligate parasitism in the white rust pathogen of Arabidopsis thaliana.</title>
        <authorList>
            <person name="Kemen E."/>
            <person name="Gardiner A."/>
            <person name="Schultz-Larsen T."/>
            <person name="Kemen A.C."/>
            <person name="Balmuth A.L."/>
            <person name="Robert-Seilaniantz A."/>
            <person name="Bailey K."/>
            <person name="Holub E."/>
            <person name="Studholme D.J."/>
            <person name="Maclean D."/>
            <person name="Jones J.D."/>
        </authorList>
    </citation>
    <scope>NUCLEOTIDE SEQUENCE</scope>
</reference>
<protein>
    <submittedName>
        <fullName evidence="3">Uncharacterized protein AlNc14C107G6264</fullName>
    </submittedName>
</protein>
<dbReference type="PANTHER" id="PTHR18460">
    <property type="entry name" value="TEL2 INTERACTING PROTEIN 1 TTI1 FAMILY MEMBER"/>
    <property type="match status" value="1"/>
</dbReference>
<dbReference type="EMBL" id="FR824152">
    <property type="protein sequence ID" value="CCA20935.1"/>
    <property type="molecule type" value="Genomic_DNA"/>
</dbReference>
<evidence type="ECO:0000313" key="3">
    <source>
        <dbReference type="EMBL" id="CCA20935.1"/>
    </source>
</evidence>
<reference evidence="3" key="2">
    <citation type="submission" date="2011-02" db="EMBL/GenBank/DDBJ databases">
        <authorList>
            <person name="MacLean D."/>
        </authorList>
    </citation>
    <scope>NUCLEOTIDE SEQUENCE</scope>
</reference>
<organism evidence="3">
    <name type="scientific">Albugo laibachii Nc14</name>
    <dbReference type="NCBI Taxonomy" id="890382"/>
    <lineage>
        <taxon>Eukaryota</taxon>
        <taxon>Sar</taxon>
        <taxon>Stramenopiles</taxon>
        <taxon>Oomycota</taxon>
        <taxon>Peronosporomycetes</taxon>
        <taxon>Albuginales</taxon>
        <taxon>Albuginaceae</taxon>
        <taxon>Albugo</taxon>
    </lineage>
</organism>
<dbReference type="InterPro" id="IPR052587">
    <property type="entry name" value="TELO2-interacting_protein_1"/>
</dbReference>
<dbReference type="InterPro" id="IPR016024">
    <property type="entry name" value="ARM-type_fold"/>
</dbReference>
<proteinExistence type="predicted"/>
<dbReference type="PANTHER" id="PTHR18460:SF3">
    <property type="entry name" value="TELO2-INTERACTING PROTEIN 1 HOMOLOG"/>
    <property type="match status" value="1"/>
</dbReference>
<accession>F0WI57</accession>
<evidence type="ECO:0000259" key="1">
    <source>
        <dbReference type="Pfam" id="PF24173"/>
    </source>
</evidence>
<dbReference type="Pfam" id="PF21547">
    <property type="entry name" value="TTI1"/>
    <property type="match status" value="1"/>
</dbReference>
<sequence length="1172" mass="132411">MECMELCQRISTAFLSDKVEWNDTIYESLEHYLLKLQCAVSSVQHNRQIEDMLPTNNYSATLMQHSKTQDTEKQHPAIIEMILLLLQKLLFCMKSQIEANKRSIDRQIGSTGSSTARRNAVQEITFDSLNATLHSLNNYLENESKRSIKRFSETYFSTLQKKSLVIIQSCALFLPEIASKSQEDTIETLKRQPEEIRVLVLKSLHGALRLLHRAATCVETPELLTSSSASMLLYLVPILLEVAQSDPCADAKFDALCALKELIAAFQHLSIPPVQSPSSTLYRELTQLHLIFPGIATGLWMAVDAPKRPSRVVSLAIECFADVARAVLSDSSLMKHSKKQLYHAFDEVKGILATISLKMTKRGQSGDEIALPSEAEKWMQETIPNADVILTRIFAAAANETSWKVRIAVANLCGILLTHCRIALGIKFIKILEELLLLQADQTKVVARKAQDILQNVFQCVEWERYAIEILPEIGHRISIHIETIALQSGTELERQPVRKMETLLGYIKALGTQLQPILDDRMPMILSYFAQAFQLETIEIDVLTHRTLYRCDGKDSSADALIVSQYRKRLGHFHDEGSVQIIKSLLRSIARIGTPVCFIDCAMDALQSENGFNAEVLFILNEFLSAYTTSNKNDQKIDLALVRRITDDFLSSDAWQHRYSDTTCSQSHPAAIEASLMVECVGTCVEVLRGDFRDLLLQLLYPIVEKLGSIDVRIEQEALTTLQKITYFCEYRSLEHLFEANMDYFVDALCMRLRLLELYPNTSSVIKSIVQYTNITSKALVDEMANSLLQSIDLHQDTRHVSMLLQALSRLLTNLEHHKSCQVKNEKTQTSESSDTKSSLDEFLDQFSSVQYDEESENDLKSINIVGASTDYDIRDCMPIEHDEIQGKNDDAGANVECEDLVVQIMERCGYFVSLPDPISCCLVLRILETGIKYLADSKEKLHPLIHRLWPSLLDRLEVTNQPILAASIRVLCVIIKLSKDFVGHRFVDKVWPEFKRILCINQPNLKASGITRSMLVLSIGNSSVSEIPNDSLQPSRAESSRKSQDFRVLMAVLECLTQICSDAVSTTSIVSEIAQICSPFLSTRHHIDIQQQTCKLFEQLILRNSDVVFVHLCILIKWKPPTPSWSANCSFPQYDITTLMQYYEKRTSALNQSDIESYGPNATKLLQTLL</sequence>
<dbReference type="Pfam" id="PF24176">
    <property type="entry name" value="TPR_TTI1_2nd"/>
    <property type="match status" value="1"/>
</dbReference>
<feature type="domain" description="TTI1 N-terminal TPR" evidence="1">
    <location>
        <begin position="155"/>
        <end position="441"/>
    </location>
</feature>
<dbReference type="SUPFAM" id="SSF48371">
    <property type="entry name" value="ARM repeat"/>
    <property type="match status" value="1"/>
</dbReference>
<dbReference type="InterPro" id="IPR049362">
    <property type="entry name" value="TTI1_rpt"/>
</dbReference>
<dbReference type="InterPro" id="IPR057567">
    <property type="entry name" value="TPR_TTI1_C"/>
</dbReference>